<comment type="cofactor">
    <cofactor evidence="1 12 13">
        <name>Zn(2+)</name>
        <dbReference type="ChEBI" id="CHEBI:29105"/>
    </cofactor>
</comment>
<dbReference type="KEGG" id="bbel:109484212"/>
<evidence type="ECO:0000256" key="7">
    <source>
        <dbReference type="ARBA" id="ARBA00022833"/>
    </source>
</evidence>
<dbReference type="GeneID" id="109484212"/>
<evidence type="ECO:0000256" key="2">
    <source>
        <dbReference type="ARBA" id="ARBA00003949"/>
    </source>
</evidence>
<keyword evidence="7 12" id="KW-0862">Zinc</keyword>
<dbReference type="CDD" id="cd01283">
    <property type="entry name" value="cytidine_deaminase"/>
    <property type="match status" value="1"/>
</dbReference>
<proteinExistence type="inferred from homology"/>
<feature type="binding site" evidence="11">
    <location>
        <begin position="55"/>
        <end position="61"/>
    </location>
    <ligand>
        <name>substrate</name>
    </ligand>
</feature>
<dbReference type="Gene3D" id="3.40.140.10">
    <property type="entry name" value="Cytidine Deaminase, domain 2"/>
    <property type="match status" value="1"/>
</dbReference>
<dbReference type="InterPro" id="IPR006262">
    <property type="entry name" value="Cyt_deam_tetra"/>
</dbReference>
<dbReference type="InterPro" id="IPR016192">
    <property type="entry name" value="APOBEC/CMP_deaminase_Zn-bd"/>
</dbReference>
<dbReference type="RefSeq" id="XP_019643018.1">
    <property type="nucleotide sequence ID" value="XM_019787459.1"/>
</dbReference>
<accession>A0A6P5A165</accession>
<evidence type="ECO:0000313" key="15">
    <source>
        <dbReference type="Proteomes" id="UP000515135"/>
    </source>
</evidence>
<evidence type="ECO:0000256" key="4">
    <source>
        <dbReference type="ARBA" id="ARBA00012783"/>
    </source>
</evidence>
<gene>
    <name evidence="16" type="primary">LOC109484212</name>
</gene>
<comment type="similarity">
    <text evidence="3 13">Belongs to the cytidine and deoxycytidylate deaminase family.</text>
</comment>
<organism evidence="15 16">
    <name type="scientific">Branchiostoma belcheri</name>
    <name type="common">Amphioxus</name>
    <dbReference type="NCBI Taxonomy" id="7741"/>
    <lineage>
        <taxon>Eukaryota</taxon>
        <taxon>Metazoa</taxon>
        <taxon>Chordata</taxon>
        <taxon>Cephalochordata</taxon>
        <taxon>Leptocardii</taxon>
        <taxon>Amphioxiformes</taxon>
        <taxon>Branchiostomatidae</taxon>
        <taxon>Branchiostoma</taxon>
    </lineage>
</organism>
<dbReference type="SUPFAM" id="SSF53927">
    <property type="entry name" value="Cytidine deaminase-like"/>
    <property type="match status" value="1"/>
</dbReference>
<dbReference type="InterPro" id="IPR002125">
    <property type="entry name" value="CMP_dCMP_dom"/>
</dbReference>
<feature type="binding site" evidence="12">
    <location>
        <position position="66"/>
    </location>
    <ligand>
        <name>Zn(2+)</name>
        <dbReference type="ChEBI" id="CHEBI:29105"/>
        <note>catalytic</note>
    </ligand>
</feature>
<dbReference type="GO" id="GO:0005829">
    <property type="term" value="C:cytosol"/>
    <property type="evidence" value="ECO:0007669"/>
    <property type="project" value="TreeGrafter"/>
</dbReference>
<keyword evidence="6 13" id="KW-0378">Hydrolase</keyword>
<comment type="catalytic activity">
    <reaction evidence="9 13">
        <text>cytidine + H2O + H(+) = uridine + NH4(+)</text>
        <dbReference type="Rhea" id="RHEA:16069"/>
        <dbReference type="ChEBI" id="CHEBI:15377"/>
        <dbReference type="ChEBI" id="CHEBI:15378"/>
        <dbReference type="ChEBI" id="CHEBI:16704"/>
        <dbReference type="ChEBI" id="CHEBI:17562"/>
        <dbReference type="ChEBI" id="CHEBI:28938"/>
        <dbReference type="EC" id="3.5.4.5"/>
    </reaction>
</comment>
<name>A0A6P5A165_BRABE</name>
<keyword evidence="5 12" id="KW-0479">Metal-binding</keyword>
<feature type="binding site" evidence="12">
    <location>
        <position position="100"/>
    </location>
    <ligand>
        <name>Zn(2+)</name>
        <dbReference type="ChEBI" id="CHEBI:29105"/>
        <note>catalytic</note>
    </ligand>
</feature>
<feature type="domain" description="CMP/dCMP-type deaminase" evidence="14">
    <location>
        <begin position="14"/>
        <end position="141"/>
    </location>
</feature>
<sequence>MAEKSAASASLSDEQIQELVAKSHQAKKKAYAPYSNFHVGAALLTEDGITFTGCNVENAAYPVSCCAERTAIFKAVSEGYKAFRAIAIAGEVENEFLAPCGSCRQVMREFGTDWTVYLTKPDLSYRAMTVGELLPCHFGPEDLNKPKVKGQ</sequence>
<dbReference type="GO" id="GO:0008270">
    <property type="term" value="F:zinc ion binding"/>
    <property type="evidence" value="ECO:0007669"/>
    <property type="project" value="UniProtKB-UniRule"/>
</dbReference>
<dbReference type="GO" id="GO:0004126">
    <property type="term" value="F:cytidine deaminase activity"/>
    <property type="evidence" value="ECO:0007669"/>
    <property type="project" value="UniProtKB-UniRule"/>
</dbReference>
<dbReference type="EC" id="3.5.4.5" evidence="4 13"/>
<evidence type="ECO:0000256" key="6">
    <source>
        <dbReference type="ARBA" id="ARBA00022801"/>
    </source>
</evidence>
<dbReference type="NCBIfam" id="NF004064">
    <property type="entry name" value="PRK05578.1"/>
    <property type="match status" value="1"/>
</dbReference>
<dbReference type="AlphaFoldDB" id="A0A6P5A165"/>
<protein>
    <recommendedName>
        <fullName evidence="4 13">Cytidine deaminase</fullName>
        <ecNumber evidence="4 13">3.5.4.5</ecNumber>
    </recommendedName>
    <alternativeName>
        <fullName evidence="8 13">Cytidine aminohydrolase</fullName>
    </alternativeName>
</protein>
<dbReference type="GO" id="GO:0072527">
    <property type="term" value="P:pyrimidine-containing compound metabolic process"/>
    <property type="evidence" value="ECO:0007669"/>
    <property type="project" value="UniProtKB-ARBA"/>
</dbReference>
<dbReference type="PANTHER" id="PTHR11644">
    <property type="entry name" value="CYTIDINE DEAMINASE"/>
    <property type="match status" value="1"/>
</dbReference>
<dbReference type="GO" id="GO:0042802">
    <property type="term" value="F:identical protein binding"/>
    <property type="evidence" value="ECO:0007669"/>
    <property type="project" value="UniProtKB-ARBA"/>
</dbReference>
<evidence type="ECO:0000256" key="5">
    <source>
        <dbReference type="ARBA" id="ARBA00022723"/>
    </source>
</evidence>
<feature type="active site" description="Proton donor" evidence="10">
    <location>
        <position position="68"/>
    </location>
</feature>
<evidence type="ECO:0000256" key="1">
    <source>
        <dbReference type="ARBA" id="ARBA00001947"/>
    </source>
</evidence>
<dbReference type="OrthoDB" id="414540at2759"/>
<dbReference type="NCBIfam" id="TIGR01354">
    <property type="entry name" value="cyt_deam_tetra"/>
    <property type="match status" value="1"/>
</dbReference>
<comment type="function">
    <text evidence="2 13">This enzyme scavenges exogenous and endogenous cytidine and 2'-deoxycytidine for UMP synthesis.</text>
</comment>
<evidence type="ECO:0000256" key="9">
    <source>
        <dbReference type="ARBA" id="ARBA00049558"/>
    </source>
</evidence>
<evidence type="ECO:0000256" key="3">
    <source>
        <dbReference type="ARBA" id="ARBA00006576"/>
    </source>
</evidence>
<dbReference type="PANTHER" id="PTHR11644:SF2">
    <property type="entry name" value="CYTIDINE DEAMINASE"/>
    <property type="match status" value="1"/>
</dbReference>
<evidence type="ECO:0000256" key="12">
    <source>
        <dbReference type="PIRSR" id="PIRSR606262-3"/>
    </source>
</evidence>
<keyword evidence="15" id="KW-1185">Reference proteome</keyword>
<dbReference type="InterPro" id="IPR050202">
    <property type="entry name" value="Cyt/Deoxycyt_deaminase"/>
</dbReference>
<evidence type="ECO:0000256" key="8">
    <source>
        <dbReference type="ARBA" id="ARBA00032005"/>
    </source>
</evidence>
<dbReference type="PROSITE" id="PS00903">
    <property type="entry name" value="CYT_DCMP_DEAMINASES_1"/>
    <property type="match status" value="1"/>
</dbReference>
<dbReference type="InterPro" id="IPR016193">
    <property type="entry name" value="Cytidine_deaminase-like"/>
</dbReference>
<dbReference type="FunFam" id="3.40.140.10:FF:000008">
    <property type="entry name" value="Cytidine deaminase"/>
    <property type="match status" value="1"/>
</dbReference>
<dbReference type="GO" id="GO:0055086">
    <property type="term" value="P:nucleobase-containing small molecule metabolic process"/>
    <property type="evidence" value="ECO:0007669"/>
    <property type="project" value="UniProtKB-ARBA"/>
</dbReference>
<reference evidence="16" key="1">
    <citation type="submission" date="2025-08" db="UniProtKB">
        <authorList>
            <consortium name="RefSeq"/>
        </authorList>
    </citation>
    <scope>IDENTIFICATION</scope>
    <source>
        <tissue evidence="16">Gonad</tissue>
    </source>
</reference>
<evidence type="ECO:0000256" key="11">
    <source>
        <dbReference type="PIRSR" id="PIRSR606262-2"/>
    </source>
</evidence>
<evidence type="ECO:0000256" key="13">
    <source>
        <dbReference type="RuleBase" id="RU364006"/>
    </source>
</evidence>
<evidence type="ECO:0000313" key="16">
    <source>
        <dbReference type="RefSeq" id="XP_019643018.1"/>
    </source>
</evidence>
<feature type="binding site" evidence="12">
    <location>
        <position position="103"/>
    </location>
    <ligand>
        <name>Zn(2+)</name>
        <dbReference type="ChEBI" id="CHEBI:29105"/>
        <note>catalytic</note>
    </ligand>
</feature>
<evidence type="ECO:0000259" key="14">
    <source>
        <dbReference type="PROSITE" id="PS51747"/>
    </source>
</evidence>
<dbReference type="Pfam" id="PF00383">
    <property type="entry name" value="dCMP_cyt_deam_1"/>
    <property type="match status" value="1"/>
</dbReference>
<evidence type="ECO:0000256" key="10">
    <source>
        <dbReference type="PIRSR" id="PIRSR606262-1"/>
    </source>
</evidence>
<dbReference type="Proteomes" id="UP000515135">
    <property type="component" value="Unplaced"/>
</dbReference>
<comment type="catalytic activity">
    <reaction evidence="13">
        <text>2'-deoxycytidine + H2O + H(+) = 2'-deoxyuridine + NH4(+)</text>
        <dbReference type="Rhea" id="RHEA:13433"/>
        <dbReference type="ChEBI" id="CHEBI:15377"/>
        <dbReference type="ChEBI" id="CHEBI:15378"/>
        <dbReference type="ChEBI" id="CHEBI:15698"/>
        <dbReference type="ChEBI" id="CHEBI:16450"/>
        <dbReference type="ChEBI" id="CHEBI:28938"/>
        <dbReference type="EC" id="3.5.4.5"/>
    </reaction>
</comment>
<dbReference type="PROSITE" id="PS51747">
    <property type="entry name" value="CYT_DCMP_DEAMINASES_2"/>
    <property type="match status" value="1"/>
</dbReference>